<feature type="compositionally biased region" description="Acidic residues" evidence="1">
    <location>
        <begin position="26"/>
        <end position="40"/>
    </location>
</feature>
<evidence type="ECO:0000256" key="1">
    <source>
        <dbReference type="SAM" id="MobiDB-lite"/>
    </source>
</evidence>
<evidence type="ECO:0000313" key="4">
    <source>
        <dbReference type="Proteomes" id="UP000199040"/>
    </source>
</evidence>
<feature type="chain" id="PRO_5011670202" evidence="2">
    <location>
        <begin position="25"/>
        <end position="49"/>
    </location>
</feature>
<evidence type="ECO:0000256" key="2">
    <source>
        <dbReference type="SAM" id="SignalP"/>
    </source>
</evidence>
<reference evidence="3 4" key="1">
    <citation type="submission" date="2016-10" db="EMBL/GenBank/DDBJ databases">
        <authorList>
            <person name="de Groot N.N."/>
        </authorList>
    </citation>
    <scope>NUCLEOTIDE SEQUENCE [LARGE SCALE GENOMIC DNA]</scope>
    <source>
        <strain evidence="3 4">CGMCC 1.6848</strain>
    </source>
</reference>
<feature type="region of interest" description="Disordered" evidence="1">
    <location>
        <begin position="25"/>
        <end position="49"/>
    </location>
</feature>
<name>A0A1I2Y9L0_9GAMM</name>
<proteinExistence type="predicted"/>
<sequence length="49" mass="5085">MQTTKRSKFLLISLAILGALTLSACGEDEPVNPTPDEESFQDSTGGGSA</sequence>
<dbReference type="RefSeq" id="WP_177223308.1">
    <property type="nucleotide sequence ID" value="NZ_FOPY01000001.1"/>
</dbReference>
<keyword evidence="4" id="KW-1185">Reference proteome</keyword>
<dbReference type="PROSITE" id="PS51257">
    <property type="entry name" value="PROKAR_LIPOPROTEIN"/>
    <property type="match status" value="1"/>
</dbReference>
<dbReference type="Proteomes" id="UP000199040">
    <property type="component" value="Unassembled WGS sequence"/>
</dbReference>
<dbReference type="AlphaFoldDB" id="A0A1I2Y9L0"/>
<organism evidence="3 4">
    <name type="scientific">Modicisalibacter xianhensis</name>
    <dbReference type="NCBI Taxonomy" id="442341"/>
    <lineage>
        <taxon>Bacteria</taxon>
        <taxon>Pseudomonadati</taxon>
        <taxon>Pseudomonadota</taxon>
        <taxon>Gammaproteobacteria</taxon>
        <taxon>Oceanospirillales</taxon>
        <taxon>Halomonadaceae</taxon>
        <taxon>Modicisalibacter</taxon>
    </lineage>
</organism>
<evidence type="ECO:0000313" key="3">
    <source>
        <dbReference type="EMBL" id="SFH22448.1"/>
    </source>
</evidence>
<dbReference type="EMBL" id="FOPY01000001">
    <property type="protein sequence ID" value="SFH22448.1"/>
    <property type="molecule type" value="Genomic_DNA"/>
</dbReference>
<protein>
    <submittedName>
        <fullName evidence="3">Uncharacterized protein</fullName>
    </submittedName>
</protein>
<gene>
    <name evidence="3" type="ORF">SAMN04487959_101314</name>
</gene>
<keyword evidence="2" id="KW-0732">Signal</keyword>
<accession>A0A1I2Y9L0</accession>
<feature type="signal peptide" evidence="2">
    <location>
        <begin position="1"/>
        <end position="24"/>
    </location>
</feature>